<dbReference type="EMBL" id="GBXM01071084">
    <property type="protein sequence ID" value="JAH37493.1"/>
    <property type="molecule type" value="Transcribed_RNA"/>
</dbReference>
<reference evidence="1" key="1">
    <citation type="submission" date="2014-11" db="EMBL/GenBank/DDBJ databases">
        <authorList>
            <person name="Amaro Gonzalez C."/>
        </authorList>
    </citation>
    <scope>NUCLEOTIDE SEQUENCE</scope>
</reference>
<sequence length="77" mass="9030">MAGVDGVDGRRTTQPRVWQSSCFCTVRNMSSMPRLCRRKHDRHHCIWSQRGFTKMYKLLISMFVYSILSSVNCKKSQ</sequence>
<dbReference type="AlphaFoldDB" id="A0A0E9SAF1"/>
<organism evidence="1">
    <name type="scientific">Anguilla anguilla</name>
    <name type="common">European freshwater eel</name>
    <name type="synonym">Muraena anguilla</name>
    <dbReference type="NCBI Taxonomy" id="7936"/>
    <lineage>
        <taxon>Eukaryota</taxon>
        <taxon>Metazoa</taxon>
        <taxon>Chordata</taxon>
        <taxon>Craniata</taxon>
        <taxon>Vertebrata</taxon>
        <taxon>Euteleostomi</taxon>
        <taxon>Actinopterygii</taxon>
        <taxon>Neopterygii</taxon>
        <taxon>Teleostei</taxon>
        <taxon>Anguilliformes</taxon>
        <taxon>Anguillidae</taxon>
        <taxon>Anguilla</taxon>
    </lineage>
</organism>
<protein>
    <submittedName>
        <fullName evidence="1">Uncharacterized protein</fullName>
    </submittedName>
</protein>
<reference evidence="1" key="2">
    <citation type="journal article" date="2015" name="Fish Shellfish Immunol.">
        <title>Early steps in the European eel (Anguilla anguilla)-Vibrio vulnificus interaction in the gills: Role of the RtxA13 toxin.</title>
        <authorList>
            <person name="Callol A."/>
            <person name="Pajuelo D."/>
            <person name="Ebbesson L."/>
            <person name="Teles M."/>
            <person name="MacKenzie S."/>
            <person name="Amaro C."/>
        </authorList>
    </citation>
    <scope>NUCLEOTIDE SEQUENCE</scope>
</reference>
<proteinExistence type="predicted"/>
<accession>A0A0E9SAF1</accession>
<evidence type="ECO:0000313" key="1">
    <source>
        <dbReference type="EMBL" id="JAH37493.1"/>
    </source>
</evidence>
<name>A0A0E9SAF1_ANGAN</name>